<sequence length="607" mass="68032">MASLALEEPIFLGSPRFNSLDDDQLELSEEYSDIYNFDIPASSIVRPTAMRILNPDPLKSGGGPKSIRPVSRRVSEQFYNDAYRQGISMRDTNDAAMMAQEWHRKWTHQEETHHTHVDRDFYQFDSRLSSHHGIVVDRSAGASNPFSPPSYVSGSSFGSENLKRSLDTPEESLSEAELEALLLHPEDRLEPLEEEKQSTKRRNLGKSKEVDREPAAPAAKSFMFHPTDLSLNPHAVPPQEVKMEGRGNSPSPPPHQTQDAMTPIDREAEVHYVEDEDSPFESVAHVSSRQDEEVHFVEEGVDEITLDENPIYTFQKNMTKARDNLLQTLEKTKGDVESEEFKDSLDVLLQHHSSTLSSALLSGQTLDGMWLQLSKPTYFGCLGENEAGDPLYTMGRMSFDMFSPTNIICSIQGNFNPIEAVSEAERAMILQAVPKSLRDEVENDNSTIRTYHIVTAFTIEPGYALRAFPEAPNKDVARPIKGIMTTYGYSLPDPKVPNRHSIWFTGGKLQPSNDIADIKAWNQLFTLHPPKHTFGERAKLLAVQLLMGATVPTVMDKNGQMNFAFTRPIGGHGVAYVDVIYMDGTVRVVRGHRGTVMAFSRLNQDDL</sequence>
<protein>
    <recommendedName>
        <fullName evidence="4">Plastid lipid-associated protein/fibrillin conserved domain-containing protein</fullName>
    </recommendedName>
</protein>
<accession>A0AAD2CDU1</accession>
<feature type="compositionally biased region" description="Acidic residues" evidence="1">
    <location>
        <begin position="168"/>
        <end position="178"/>
    </location>
</feature>
<proteinExistence type="predicted"/>
<dbReference type="Proteomes" id="UP001295423">
    <property type="component" value="Unassembled WGS sequence"/>
</dbReference>
<evidence type="ECO:0000256" key="1">
    <source>
        <dbReference type="SAM" id="MobiDB-lite"/>
    </source>
</evidence>
<organism evidence="2 3">
    <name type="scientific">Cylindrotheca closterium</name>
    <dbReference type="NCBI Taxonomy" id="2856"/>
    <lineage>
        <taxon>Eukaryota</taxon>
        <taxon>Sar</taxon>
        <taxon>Stramenopiles</taxon>
        <taxon>Ochrophyta</taxon>
        <taxon>Bacillariophyta</taxon>
        <taxon>Bacillariophyceae</taxon>
        <taxon>Bacillariophycidae</taxon>
        <taxon>Bacillariales</taxon>
        <taxon>Bacillariaceae</taxon>
        <taxon>Cylindrotheca</taxon>
    </lineage>
</organism>
<comment type="caution">
    <text evidence="2">The sequence shown here is derived from an EMBL/GenBank/DDBJ whole genome shotgun (WGS) entry which is preliminary data.</text>
</comment>
<reference evidence="2" key="1">
    <citation type="submission" date="2023-08" db="EMBL/GenBank/DDBJ databases">
        <authorList>
            <person name="Audoor S."/>
            <person name="Bilcke G."/>
        </authorList>
    </citation>
    <scope>NUCLEOTIDE SEQUENCE</scope>
</reference>
<evidence type="ECO:0000313" key="2">
    <source>
        <dbReference type="EMBL" id="CAJ1922125.1"/>
    </source>
</evidence>
<dbReference type="AlphaFoldDB" id="A0AAD2CDU1"/>
<name>A0AAD2CDU1_9STRA</name>
<feature type="compositionally biased region" description="Basic and acidic residues" evidence="1">
    <location>
        <begin position="184"/>
        <end position="198"/>
    </location>
</feature>
<dbReference type="EMBL" id="CAKOGP040000002">
    <property type="protein sequence ID" value="CAJ1922125.1"/>
    <property type="molecule type" value="Genomic_DNA"/>
</dbReference>
<feature type="compositionally biased region" description="Polar residues" evidence="1">
    <location>
        <begin position="141"/>
        <end position="159"/>
    </location>
</feature>
<feature type="region of interest" description="Disordered" evidence="1">
    <location>
        <begin position="239"/>
        <end position="259"/>
    </location>
</feature>
<feature type="region of interest" description="Disordered" evidence="1">
    <location>
        <begin position="138"/>
        <end position="215"/>
    </location>
</feature>
<evidence type="ECO:0000313" key="3">
    <source>
        <dbReference type="Proteomes" id="UP001295423"/>
    </source>
</evidence>
<keyword evidence="3" id="KW-1185">Reference proteome</keyword>
<gene>
    <name evidence="2" type="ORF">CYCCA115_LOCUS960</name>
</gene>
<evidence type="ECO:0008006" key="4">
    <source>
        <dbReference type="Google" id="ProtNLM"/>
    </source>
</evidence>